<evidence type="ECO:0000313" key="2">
    <source>
        <dbReference type="Proteomes" id="UP001597178"/>
    </source>
</evidence>
<keyword evidence="2" id="KW-1185">Reference proteome</keyword>
<gene>
    <name evidence="1" type="ORF">ACFQ4A_00890</name>
</gene>
<dbReference type="Pfam" id="PF14003">
    <property type="entry name" value="YlbE"/>
    <property type="match status" value="1"/>
</dbReference>
<proteinExistence type="predicted"/>
<protein>
    <submittedName>
        <fullName evidence="1">YlbE-like family protein</fullName>
    </submittedName>
</protein>
<reference evidence="2" key="1">
    <citation type="journal article" date="2019" name="Int. J. Syst. Evol. Microbiol.">
        <title>The Global Catalogue of Microorganisms (GCM) 10K type strain sequencing project: providing services to taxonomists for standard genome sequencing and annotation.</title>
        <authorList>
            <consortium name="The Broad Institute Genomics Platform"/>
            <consortium name="The Broad Institute Genome Sequencing Center for Infectious Disease"/>
            <person name="Wu L."/>
            <person name="Ma J."/>
        </authorList>
    </citation>
    <scope>NUCLEOTIDE SEQUENCE [LARGE SCALE GENOMIC DNA]</scope>
    <source>
        <strain evidence="2">CCUG 54822</strain>
    </source>
</reference>
<name>A0ABW3ZPV6_9BACI</name>
<dbReference type="InterPro" id="IPR025613">
    <property type="entry name" value="YlbE"/>
</dbReference>
<comment type="caution">
    <text evidence="1">The sequence shown here is derived from an EMBL/GenBank/DDBJ whole genome shotgun (WGS) entry which is preliminary data.</text>
</comment>
<organism evidence="1 2">
    <name type="scientific">Lentibacillus salinarum</name>
    <dbReference type="NCBI Taxonomy" id="446820"/>
    <lineage>
        <taxon>Bacteria</taxon>
        <taxon>Bacillati</taxon>
        <taxon>Bacillota</taxon>
        <taxon>Bacilli</taxon>
        <taxon>Bacillales</taxon>
        <taxon>Bacillaceae</taxon>
        <taxon>Lentibacillus</taxon>
    </lineage>
</organism>
<sequence length="77" mass="9257">MQPFTYQYLQENPELAKFVRLNPVWYRYLTREPHRIQELEKASKQFYGKTFSQQVDKIGSHVQMVNMLINFAGVMKD</sequence>
<dbReference type="EMBL" id="JBHTNH010000002">
    <property type="protein sequence ID" value="MFD1360228.1"/>
    <property type="molecule type" value="Genomic_DNA"/>
</dbReference>
<accession>A0ABW3ZPV6</accession>
<dbReference type="RefSeq" id="WP_382396947.1">
    <property type="nucleotide sequence ID" value="NZ_JBHTNH010000002.1"/>
</dbReference>
<evidence type="ECO:0000313" key="1">
    <source>
        <dbReference type="EMBL" id="MFD1360228.1"/>
    </source>
</evidence>
<dbReference type="Proteomes" id="UP001597178">
    <property type="component" value="Unassembled WGS sequence"/>
</dbReference>